<organism evidence="3 4">
    <name type="scientific">Paramecium tetraurelia</name>
    <dbReference type="NCBI Taxonomy" id="5888"/>
    <lineage>
        <taxon>Eukaryota</taxon>
        <taxon>Sar</taxon>
        <taxon>Alveolata</taxon>
        <taxon>Ciliophora</taxon>
        <taxon>Intramacronucleata</taxon>
        <taxon>Oligohymenophorea</taxon>
        <taxon>Peniculida</taxon>
        <taxon>Parameciidae</taxon>
        <taxon>Paramecium</taxon>
    </lineage>
</organism>
<accession>A0E320</accession>
<dbReference type="PANTHER" id="PTHR23354:SF122">
    <property type="entry name" value="GTPASE-ACTIVATING PROTEIN SKYWALKER"/>
    <property type="match status" value="1"/>
</dbReference>
<evidence type="ECO:0000313" key="4">
    <source>
        <dbReference type="Proteomes" id="UP000000600"/>
    </source>
</evidence>
<dbReference type="Proteomes" id="UP000000600">
    <property type="component" value="Unassembled WGS sequence"/>
</dbReference>
<dbReference type="OMA" id="FWNIVDG"/>
<protein>
    <recommendedName>
        <fullName evidence="2">TLDc domain-containing protein</fullName>
    </recommendedName>
</protein>
<evidence type="ECO:0000313" key="3">
    <source>
        <dbReference type="EMBL" id="CAK89687.1"/>
    </source>
</evidence>
<dbReference type="GeneID" id="5042869"/>
<proteinExistence type="predicted"/>
<evidence type="ECO:0000256" key="1">
    <source>
        <dbReference type="SAM" id="Coils"/>
    </source>
</evidence>
<keyword evidence="1" id="KW-0175">Coiled coil</keyword>
<dbReference type="InParanoid" id="A0E320"/>
<dbReference type="InterPro" id="IPR006571">
    <property type="entry name" value="TLDc_dom"/>
</dbReference>
<dbReference type="KEGG" id="ptm:GSPATT00022860001"/>
<dbReference type="HOGENOM" id="CLU_644750_0_0_1"/>
<dbReference type="Pfam" id="PF07534">
    <property type="entry name" value="TLD"/>
    <property type="match status" value="1"/>
</dbReference>
<reference evidence="3 4" key="1">
    <citation type="journal article" date="2006" name="Nature">
        <title>Global trends of whole-genome duplications revealed by the ciliate Paramecium tetraurelia.</title>
        <authorList>
            <consortium name="Genoscope"/>
            <person name="Aury J.-M."/>
            <person name="Jaillon O."/>
            <person name="Duret L."/>
            <person name="Noel B."/>
            <person name="Jubin C."/>
            <person name="Porcel B.M."/>
            <person name="Segurens B."/>
            <person name="Daubin V."/>
            <person name="Anthouard V."/>
            <person name="Aiach N."/>
            <person name="Arnaiz O."/>
            <person name="Billaut A."/>
            <person name="Beisson J."/>
            <person name="Blanc I."/>
            <person name="Bouhouche K."/>
            <person name="Camara F."/>
            <person name="Duharcourt S."/>
            <person name="Guigo R."/>
            <person name="Gogendeau D."/>
            <person name="Katinka M."/>
            <person name="Keller A.-M."/>
            <person name="Kissmehl R."/>
            <person name="Klotz C."/>
            <person name="Koll F."/>
            <person name="Le Moue A."/>
            <person name="Lepere C."/>
            <person name="Malinsky S."/>
            <person name="Nowacki M."/>
            <person name="Nowak J.K."/>
            <person name="Plattner H."/>
            <person name="Poulain J."/>
            <person name="Ruiz F."/>
            <person name="Serrano V."/>
            <person name="Zagulski M."/>
            <person name="Dessen P."/>
            <person name="Betermier M."/>
            <person name="Weissenbach J."/>
            <person name="Scarpelli C."/>
            <person name="Schachter V."/>
            <person name="Sperling L."/>
            <person name="Meyer E."/>
            <person name="Cohen J."/>
            <person name="Wincker P."/>
        </authorList>
    </citation>
    <scope>NUCLEOTIDE SEQUENCE [LARGE SCALE GENOMIC DNA]</scope>
    <source>
        <strain evidence="3 4">Stock d4-2</strain>
    </source>
</reference>
<dbReference type="PANTHER" id="PTHR23354">
    <property type="entry name" value="NUCLEOLAR PROTEIN 7/ESTROGEN RECEPTOR COACTIVATOR-RELATED"/>
    <property type="match status" value="1"/>
</dbReference>
<sequence length="424" mass="49945">MQVQCPKHKGSEFLYILQKEKEVEFICDQCHTNLIDNKKLDDNQNLINIKRAFLYPEYLFSKIIDSQKLQQFFQQLIEYDEQNLDNQLISIENQIKEVQRQISLMHQELEFNKKKFVQLRQQIRENLEEIIKFDEFKSYIVNLNNLQKSIDPQDIKQSERDVYIYFQNQFKNKSSIVNNQVFTLLEYKNEYMKPSTFMYPELKKLENQYQQLKEMHSSYDKIINPQFPGIIQNTKLITKEFQAKLIDTIVEKSKKPIMKIELIHNESRTNLSTEQFWNIVDGKSNLLMVFQSQSEFVFGAYTPCKWVKSKKGQYVNDETLSSFIFSQTNFKIYPIKQEGSGCAIYCCTSYGPIFGGTSLFNGSIINYFSNKSHLMILTDLKNGSSSLGISYEDEDLTHIKGQTLLFGQIEPKIIMYEISQLSFI</sequence>
<feature type="coiled-coil region" evidence="1">
    <location>
        <begin position="81"/>
        <end position="108"/>
    </location>
</feature>
<dbReference type="EMBL" id="CT868656">
    <property type="protein sequence ID" value="CAK89687.1"/>
    <property type="molecule type" value="Genomic_DNA"/>
</dbReference>
<evidence type="ECO:0000259" key="2">
    <source>
        <dbReference type="Pfam" id="PF07534"/>
    </source>
</evidence>
<dbReference type="OrthoDB" id="309150at2759"/>
<name>A0E320_PARTE</name>
<dbReference type="RefSeq" id="XP_001457084.1">
    <property type="nucleotide sequence ID" value="XM_001457047.1"/>
</dbReference>
<dbReference type="AlphaFoldDB" id="A0E320"/>
<feature type="domain" description="TLDc" evidence="2">
    <location>
        <begin position="232"/>
        <end position="418"/>
    </location>
</feature>
<gene>
    <name evidence="3" type="ORF">GSPATT00022860001</name>
</gene>
<keyword evidence="4" id="KW-1185">Reference proteome</keyword>